<dbReference type="Gene3D" id="2.30.180.10">
    <property type="entry name" value="FAS1 domain"/>
    <property type="match status" value="2"/>
</dbReference>
<dbReference type="InterPro" id="IPR036378">
    <property type="entry name" value="FAS1_dom_sf"/>
</dbReference>
<dbReference type="GO" id="GO:0005615">
    <property type="term" value="C:extracellular space"/>
    <property type="evidence" value="ECO:0007669"/>
    <property type="project" value="TreeGrafter"/>
</dbReference>
<evidence type="ECO:0000259" key="2">
    <source>
        <dbReference type="PROSITE" id="PS50213"/>
    </source>
</evidence>
<organism evidence="3 4">
    <name type="scientific">Lottia gigantea</name>
    <name type="common">Giant owl limpet</name>
    <dbReference type="NCBI Taxonomy" id="225164"/>
    <lineage>
        <taxon>Eukaryota</taxon>
        <taxon>Metazoa</taxon>
        <taxon>Spiralia</taxon>
        <taxon>Lophotrochozoa</taxon>
        <taxon>Mollusca</taxon>
        <taxon>Gastropoda</taxon>
        <taxon>Patellogastropoda</taxon>
        <taxon>Lottioidea</taxon>
        <taxon>Lottiidae</taxon>
        <taxon>Lottia</taxon>
    </lineage>
</organism>
<sequence>MLTKVVLLVSCLAYCHGMQSLFDVLSANNGSTLVSLIKQANLTTALSGDGPFTVLVPTDAAFAAIPKADLAKLTADPVALANVLKYHVLAGEEFTFDVVNGRILSTISGHSIRLYEQGGSIFFNDAKVLKTDLEASNAVVYLIDRVLDVPEGTIMNILDSTAHNLTMFASLIRKARLEYRLNFASSNANYRYTIFAPSNAAFAKLPANVNKILNGNSPYLREVVDYHIHPGTIHIKSLDHAGNIRTLLGSHSIRVDTDNSAIRFNGKALLEESDIEAENGVVHVIDNVLIPSSLGHIIG</sequence>
<keyword evidence="4" id="KW-1185">Reference proteome</keyword>
<name>V3ZYS6_LOTGI</name>
<keyword evidence="1" id="KW-0732">Signal</keyword>
<dbReference type="InterPro" id="IPR000782">
    <property type="entry name" value="FAS1_domain"/>
</dbReference>
<dbReference type="PROSITE" id="PS50213">
    <property type="entry name" value="FAS1"/>
    <property type="match status" value="2"/>
</dbReference>
<dbReference type="InterPro" id="IPR050904">
    <property type="entry name" value="Adhesion/Biosynth-related"/>
</dbReference>
<accession>V3ZYS6</accession>
<dbReference type="KEGG" id="lgi:LOTGIDRAFT_204337"/>
<dbReference type="Proteomes" id="UP000030746">
    <property type="component" value="Unassembled WGS sequence"/>
</dbReference>
<dbReference type="FunFam" id="2.30.180.10:FF:000032">
    <property type="entry name" value="Fasciclin domain-containing protein, putative"/>
    <property type="match status" value="2"/>
</dbReference>
<dbReference type="EMBL" id="KB202591">
    <property type="protein sequence ID" value="ESO89542.1"/>
    <property type="molecule type" value="Genomic_DNA"/>
</dbReference>
<feature type="chain" id="PRO_5004716710" description="FAS1 domain-containing protein" evidence="1">
    <location>
        <begin position="18"/>
        <end position="299"/>
    </location>
</feature>
<dbReference type="OMA" id="LFSWDFV"/>
<feature type="signal peptide" evidence="1">
    <location>
        <begin position="1"/>
        <end position="17"/>
    </location>
</feature>
<dbReference type="PANTHER" id="PTHR10900">
    <property type="entry name" value="PERIOSTIN-RELATED"/>
    <property type="match status" value="1"/>
</dbReference>
<dbReference type="CTD" id="20245706"/>
<dbReference type="SMART" id="SM00554">
    <property type="entry name" value="FAS1"/>
    <property type="match status" value="2"/>
</dbReference>
<evidence type="ECO:0000313" key="3">
    <source>
        <dbReference type="EMBL" id="ESO89542.1"/>
    </source>
</evidence>
<dbReference type="RefSeq" id="XP_009059900.1">
    <property type="nucleotide sequence ID" value="XM_009061652.1"/>
</dbReference>
<feature type="domain" description="FAS1" evidence="2">
    <location>
        <begin position="152"/>
        <end position="289"/>
    </location>
</feature>
<dbReference type="SUPFAM" id="SSF82153">
    <property type="entry name" value="FAS1 domain"/>
    <property type="match status" value="2"/>
</dbReference>
<dbReference type="Pfam" id="PF02469">
    <property type="entry name" value="Fasciclin"/>
    <property type="match status" value="2"/>
</dbReference>
<dbReference type="AlphaFoldDB" id="V3ZYS6"/>
<evidence type="ECO:0000313" key="4">
    <source>
        <dbReference type="Proteomes" id="UP000030746"/>
    </source>
</evidence>
<dbReference type="GeneID" id="20245706"/>
<proteinExistence type="predicted"/>
<dbReference type="HOGENOM" id="CLU_031281_1_0_1"/>
<protein>
    <recommendedName>
        <fullName evidence="2">FAS1 domain-containing protein</fullName>
    </recommendedName>
</protein>
<gene>
    <name evidence="3" type="ORF">LOTGIDRAFT_204337</name>
</gene>
<reference evidence="3 4" key="1">
    <citation type="journal article" date="2013" name="Nature">
        <title>Insights into bilaterian evolution from three spiralian genomes.</title>
        <authorList>
            <person name="Simakov O."/>
            <person name="Marletaz F."/>
            <person name="Cho S.J."/>
            <person name="Edsinger-Gonzales E."/>
            <person name="Havlak P."/>
            <person name="Hellsten U."/>
            <person name="Kuo D.H."/>
            <person name="Larsson T."/>
            <person name="Lv J."/>
            <person name="Arendt D."/>
            <person name="Savage R."/>
            <person name="Osoegawa K."/>
            <person name="de Jong P."/>
            <person name="Grimwood J."/>
            <person name="Chapman J.A."/>
            <person name="Shapiro H."/>
            <person name="Aerts A."/>
            <person name="Otillar R.P."/>
            <person name="Terry A.Y."/>
            <person name="Boore J.L."/>
            <person name="Grigoriev I.V."/>
            <person name="Lindberg D.R."/>
            <person name="Seaver E.C."/>
            <person name="Weisblat D.A."/>
            <person name="Putnam N.H."/>
            <person name="Rokhsar D.S."/>
        </authorList>
    </citation>
    <scope>NUCLEOTIDE SEQUENCE [LARGE SCALE GENOMIC DNA]</scope>
</reference>
<feature type="domain" description="FAS1" evidence="2">
    <location>
        <begin position="17"/>
        <end position="147"/>
    </location>
</feature>
<dbReference type="PANTHER" id="PTHR10900:SF77">
    <property type="entry name" value="FI19380P1"/>
    <property type="match status" value="1"/>
</dbReference>
<evidence type="ECO:0000256" key="1">
    <source>
        <dbReference type="SAM" id="SignalP"/>
    </source>
</evidence>
<dbReference type="OrthoDB" id="286301at2759"/>